<dbReference type="OrthoDB" id="2121319at2759"/>
<reference evidence="3" key="1">
    <citation type="submission" date="2016-04" db="EMBL/GenBank/DDBJ databases">
        <authorList>
            <person name="Evans L.H."/>
            <person name="Alamgir A."/>
            <person name="Owens N."/>
            <person name="Weber N.D."/>
            <person name="Virtaneva K."/>
            <person name="Barbian K."/>
            <person name="Babar A."/>
            <person name="Rosenke K."/>
        </authorList>
    </citation>
    <scope>NUCLEOTIDE SEQUENCE [LARGE SCALE GENOMIC DNA]</scope>
    <source>
        <strain evidence="3">CBS 101.48</strain>
    </source>
</reference>
<keyword evidence="1" id="KW-0175">Coiled coil</keyword>
<feature type="compositionally biased region" description="Polar residues" evidence="2">
    <location>
        <begin position="444"/>
        <end position="458"/>
    </location>
</feature>
<dbReference type="Gene3D" id="1.20.5.2440">
    <property type="match status" value="1"/>
</dbReference>
<evidence type="ECO:0000256" key="1">
    <source>
        <dbReference type="SAM" id="Coils"/>
    </source>
</evidence>
<dbReference type="OMA" id="NSHNECV"/>
<name>A0A168RWB0_ABSGL</name>
<protein>
    <submittedName>
        <fullName evidence="3">Uncharacterized protein</fullName>
    </submittedName>
</protein>
<sequence>MASPSSDIEKVLHLLQQSLEESQNDNMTLQAQIDELKDHSRELGKDNDYLRNKIAGIQQDNSIYNNTQSRLETQLYAQEQDTNDLRKQVQQLTKAKKDAEQKLQMELTAFETDRTAWQQKEVDMFNQIRTLSAGTEPRTPRTLHRRSASSTLTPFGFSLKNIGEEDGSNSDGNNNDRPDPQPTLSHSSSTSYLPKRNSRLMEELDIDNDPDAFQSTTPKLATLDSSYARESKIAQRTIKAQDKLILDLKVEMDQQKSLVQDRDTQAQRQSLRIQHLEQEIASVKQVNQSLMEDNESYQILLHEKTISGEFMMNPIMQVETASSANGIMNPSNSSKTNGSGGGLNLAAELNLANDFEATQKANQVDKVVQKLTDEVKTLQDTNRALQLYMNKILMKIIDNKQLEDVLSIDQPKPKPMPIIISDKKDTSQVEPAPRSAGLGPPPTRTLSSTLLSKGTASRQQRRRTISYWGSKAPSSVPAESDQNLPPLPETLSPTPTATTSTLADRANRRHSAMPSKDTNNNNGGGWAKALRRMSIGWSASSPNDSNGPEDHPDKAPSPPSEDSLDPSSTYTNRPPSMSRSASSTTSLRASNELANIQEE</sequence>
<feature type="coiled-coil region" evidence="1">
    <location>
        <begin position="82"/>
        <end position="109"/>
    </location>
</feature>
<dbReference type="PANTHER" id="PTHR38120:SF1">
    <property type="entry name" value="M PROTEIN, SEROTYPE 2.1"/>
    <property type="match status" value="1"/>
</dbReference>
<evidence type="ECO:0000313" key="3">
    <source>
        <dbReference type="EMBL" id="SAM07484.1"/>
    </source>
</evidence>
<dbReference type="Proteomes" id="UP000078561">
    <property type="component" value="Unassembled WGS sequence"/>
</dbReference>
<organism evidence="3">
    <name type="scientific">Absidia glauca</name>
    <name type="common">Pin mould</name>
    <dbReference type="NCBI Taxonomy" id="4829"/>
    <lineage>
        <taxon>Eukaryota</taxon>
        <taxon>Fungi</taxon>
        <taxon>Fungi incertae sedis</taxon>
        <taxon>Mucoromycota</taxon>
        <taxon>Mucoromycotina</taxon>
        <taxon>Mucoromycetes</taxon>
        <taxon>Mucorales</taxon>
        <taxon>Cunninghamellaceae</taxon>
        <taxon>Absidia</taxon>
    </lineage>
</organism>
<proteinExistence type="predicted"/>
<feature type="coiled-coil region" evidence="1">
    <location>
        <begin position="12"/>
        <end position="39"/>
    </location>
</feature>
<keyword evidence="4" id="KW-1185">Reference proteome</keyword>
<dbReference type="AlphaFoldDB" id="A0A168RWB0"/>
<evidence type="ECO:0000313" key="4">
    <source>
        <dbReference type="Proteomes" id="UP000078561"/>
    </source>
</evidence>
<evidence type="ECO:0000256" key="2">
    <source>
        <dbReference type="SAM" id="MobiDB-lite"/>
    </source>
</evidence>
<feature type="region of interest" description="Disordered" evidence="2">
    <location>
        <begin position="130"/>
        <end position="193"/>
    </location>
</feature>
<feature type="coiled-coil region" evidence="1">
    <location>
        <begin position="266"/>
        <end position="293"/>
    </location>
</feature>
<feature type="region of interest" description="Disordered" evidence="2">
    <location>
        <begin position="409"/>
        <end position="599"/>
    </location>
</feature>
<feature type="compositionally biased region" description="Low complexity" evidence="2">
    <location>
        <begin position="489"/>
        <end position="503"/>
    </location>
</feature>
<dbReference type="STRING" id="4829.A0A168RWB0"/>
<dbReference type="InParanoid" id="A0A168RWB0"/>
<feature type="compositionally biased region" description="Low complexity" evidence="2">
    <location>
        <begin position="576"/>
        <end position="590"/>
    </location>
</feature>
<dbReference type="PANTHER" id="PTHR38120">
    <property type="entry name" value="EXPRESSED PROTEIN"/>
    <property type="match status" value="1"/>
</dbReference>
<feature type="compositionally biased region" description="Polar residues" evidence="2">
    <location>
        <begin position="182"/>
        <end position="192"/>
    </location>
</feature>
<dbReference type="EMBL" id="LT554760">
    <property type="protein sequence ID" value="SAM07484.1"/>
    <property type="molecule type" value="Genomic_DNA"/>
</dbReference>
<gene>
    <name evidence="3" type="primary">ABSGL_13127.1 scaffold 13659</name>
</gene>
<feature type="coiled-coil region" evidence="1">
    <location>
        <begin position="361"/>
        <end position="388"/>
    </location>
</feature>
<accession>A0A168RWB0</accession>
<feature type="compositionally biased region" description="Polar residues" evidence="2">
    <location>
        <begin position="537"/>
        <end position="546"/>
    </location>
</feature>